<accession>A0AAU9AKC3</accession>
<evidence type="ECO:0000313" key="3">
    <source>
        <dbReference type="Proteomes" id="UP000218824"/>
    </source>
</evidence>
<feature type="compositionally biased region" description="Low complexity" evidence="1">
    <location>
        <begin position="72"/>
        <end position="92"/>
    </location>
</feature>
<dbReference type="EMBL" id="AP014940">
    <property type="protein sequence ID" value="BAV97203.1"/>
    <property type="molecule type" value="Genomic_DNA"/>
</dbReference>
<evidence type="ECO:0000313" key="2">
    <source>
        <dbReference type="EMBL" id="BAV97203.1"/>
    </source>
</evidence>
<feature type="region of interest" description="Disordered" evidence="1">
    <location>
        <begin position="65"/>
        <end position="92"/>
    </location>
</feature>
<protein>
    <recommendedName>
        <fullName evidence="4">DUF1800 domain-containing protein</fullName>
    </recommendedName>
</protein>
<reference evidence="2 3" key="1">
    <citation type="journal article" date="2017" name="DNA Res.">
        <title>Complete genome sequence and expression profile of the commercial lytic enzyme producer Lysobacter enzymogenes M497-1.</title>
        <authorList>
            <person name="Takami H."/>
            <person name="Toyoda A."/>
            <person name="Uchiyama I."/>
            <person name="Itoh T."/>
            <person name="Takaki Y."/>
            <person name="Arai W."/>
            <person name="Nishi S."/>
            <person name="Kawai M."/>
            <person name="Shinya K."/>
            <person name="Ikeda H."/>
        </authorList>
    </citation>
    <scope>NUCLEOTIDE SEQUENCE [LARGE SCALE GENOMIC DNA]</scope>
    <source>
        <strain evidence="2 3">M497-1</strain>
    </source>
</reference>
<dbReference type="KEGG" id="lem:LEN_1716"/>
<dbReference type="InterPro" id="IPR014917">
    <property type="entry name" value="DUF1800"/>
</dbReference>
<dbReference type="Proteomes" id="UP000218824">
    <property type="component" value="Chromosome"/>
</dbReference>
<organism evidence="2 3">
    <name type="scientific">Lysobacter enzymogenes</name>
    <dbReference type="NCBI Taxonomy" id="69"/>
    <lineage>
        <taxon>Bacteria</taxon>
        <taxon>Pseudomonadati</taxon>
        <taxon>Pseudomonadota</taxon>
        <taxon>Gammaproteobacteria</taxon>
        <taxon>Lysobacterales</taxon>
        <taxon>Lysobacteraceae</taxon>
        <taxon>Lysobacter</taxon>
    </lineage>
</organism>
<proteinExistence type="predicted"/>
<evidence type="ECO:0008006" key="4">
    <source>
        <dbReference type="Google" id="ProtNLM"/>
    </source>
</evidence>
<feature type="region of interest" description="Disordered" evidence="1">
    <location>
        <begin position="1"/>
        <end position="30"/>
    </location>
</feature>
<feature type="compositionally biased region" description="Basic and acidic residues" evidence="1">
    <location>
        <begin position="19"/>
        <end position="30"/>
    </location>
</feature>
<name>A0AAU9AKC3_LYSEN</name>
<sequence length="522" mass="56325">MSASKATAANRFGLGARPGELERGGSDGREQLLAQLRRPPTLDAFAALPGSLETMRLEYRQQQLNRAERAQRGQAAPAAGEGTAMSPGAAAGAAMPAEASSMAEATSMAAPAADARIRRRARFAAAGDTAPAARGAADPADNLRRELRRQQLAEFAARYRHAADTDAPFVERLTQFWSNHFAVSIDKGNARLYAGSMEREAIRPHVLGRFQDMLLAVESHPAMLRYLDNAASIGDDSRAAMRAQKLGREKRGLNENLAREILELHTLGVDGGYRQDDVIELARAITGWSTPGPRDEDAAQPFVFRANAHEPGARRVLGRQYAEGGQEQGRAVLADLARHPATAHHLSFKLARHFVADQPPPALVERMAQAYLREDGDLRALYRALIDSEQAWSADARKFKTPNDFVISALRAGELAVDDQARALVGLLASLGQPVFTPRSPAGFPDTAADWSSPDGLFKRIQAAQMFAARVDSGSVTPYQRALEVLGSQAVSGDFALGLRRAGSASDGYSLLFASPAFQWRV</sequence>
<dbReference type="GeneID" id="83063587"/>
<dbReference type="AlphaFoldDB" id="A0AAU9AKC3"/>
<dbReference type="RefSeq" id="WP_096377385.1">
    <property type="nucleotide sequence ID" value="NZ_AP014940.1"/>
</dbReference>
<gene>
    <name evidence="2" type="ORF">LEN_1716</name>
</gene>
<evidence type="ECO:0000256" key="1">
    <source>
        <dbReference type="SAM" id="MobiDB-lite"/>
    </source>
</evidence>
<dbReference type="Pfam" id="PF08811">
    <property type="entry name" value="DUF1800"/>
    <property type="match status" value="1"/>
</dbReference>